<evidence type="ECO:0000313" key="1">
    <source>
        <dbReference type="EMBL" id="MBX38652.1"/>
    </source>
</evidence>
<name>A0A2P2N869_RHIMU</name>
<reference evidence="1" key="1">
    <citation type="submission" date="2018-02" db="EMBL/GenBank/DDBJ databases">
        <title>Rhizophora mucronata_Transcriptome.</title>
        <authorList>
            <person name="Meera S.P."/>
            <person name="Sreeshan A."/>
            <person name="Augustine A."/>
        </authorList>
    </citation>
    <scope>NUCLEOTIDE SEQUENCE</scope>
    <source>
        <tissue evidence="1">Leaf</tissue>
    </source>
</reference>
<proteinExistence type="predicted"/>
<organism evidence="1">
    <name type="scientific">Rhizophora mucronata</name>
    <name type="common">Asiatic mangrove</name>
    <dbReference type="NCBI Taxonomy" id="61149"/>
    <lineage>
        <taxon>Eukaryota</taxon>
        <taxon>Viridiplantae</taxon>
        <taxon>Streptophyta</taxon>
        <taxon>Embryophyta</taxon>
        <taxon>Tracheophyta</taxon>
        <taxon>Spermatophyta</taxon>
        <taxon>Magnoliopsida</taxon>
        <taxon>eudicotyledons</taxon>
        <taxon>Gunneridae</taxon>
        <taxon>Pentapetalae</taxon>
        <taxon>rosids</taxon>
        <taxon>fabids</taxon>
        <taxon>Malpighiales</taxon>
        <taxon>Rhizophoraceae</taxon>
        <taxon>Rhizophora</taxon>
    </lineage>
</organism>
<dbReference type="AlphaFoldDB" id="A0A2P2N869"/>
<accession>A0A2P2N869</accession>
<sequence length="30" mass="3242">MIHQNSYSQRKCLGPPVLVVCGSIIRISAA</sequence>
<dbReference type="EMBL" id="GGEC01058168">
    <property type="protein sequence ID" value="MBX38652.1"/>
    <property type="molecule type" value="Transcribed_RNA"/>
</dbReference>
<protein>
    <submittedName>
        <fullName evidence="1">Uncharacterized protein</fullName>
    </submittedName>
</protein>